<comment type="similarity">
    <text evidence="1">Belongs to the D-alanine--D-alanine ligase family.</text>
</comment>
<keyword evidence="6" id="KW-1185">Reference proteome</keyword>
<keyword evidence="3" id="KW-0067">ATP-binding</keyword>
<dbReference type="PANTHER" id="PTHR23132:SF23">
    <property type="entry name" value="D-ALANINE--D-ALANINE LIGASE B"/>
    <property type="match status" value="1"/>
</dbReference>
<dbReference type="Gene3D" id="3.30.470.20">
    <property type="entry name" value="ATP-grasp fold, B domain"/>
    <property type="match status" value="1"/>
</dbReference>
<organism evidence="5 6">
    <name type="scientific">Rhodococcoides kyotonense</name>
    <dbReference type="NCBI Taxonomy" id="398843"/>
    <lineage>
        <taxon>Bacteria</taxon>
        <taxon>Bacillati</taxon>
        <taxon>Actinomycetota</taxon>
        <taxon>Actinomycetes</taxon>
        <taxon>Mycobacteriales</taxon>
        <taxon>Nocardiaceae</taxon>
        <taxon>Rhodococcoides</taxon>
    </lineage>
</organism>
<evidence type="ECO:0000256" key="3">
    <source>
        <dbReference type="PROSITE-ProRule" id="PRU00409"/>
    </source>
</evidence>
<name>A0A177YHT4_9NOCA</name>
<dbReference type="PANTHER" id="PTHR23132">
    <property type="entry name" value="D-ALANINE--D-ALANINE LIGASE"/>
    <property type="match status" value="1"/>
</dbReference>
<dbReference type="Gene3D" id="3.30.1490.20">
    <property type="entry name" value="ATP-grasp fold, A domain"/>
    <property type="match status" value="1"/>
</dbReference>
<keyword evidence="3" id="KW-0547">Nucleotide-binding</keyword>
<reference evidence="5 6" key="1">
    <citation type="submission" date="2016-03" db="EMBL/GenBank/DDBJ databases">
        <title>Genome sequence of Rhodococcus kyotonensis KB10.</title>
        <authorList>
            <person name="Jeong H."/>
            <person name="Hong C.E."/>
            <person name="Jo S.H."/>
            <person name="Park J.M."/>
        </authorList>
    </citation>
    <scope>NUCLEOTIDE SEQUENCE [LARGE SCALE GENOMIC DNA]</scope>
    <source>
        <strain evidence="5 6">KB10</strain>
    </source>
</reference>
<keyword evidence="2 5" id="KW-0436">Ligase</keyword>
<dbReference type="Gene3D" id="3.40.50.20">
    <property type="match status" value="1"/>
</dbReference>
<evidence type="ECO:0000313" key="6">
    <source>
        <dbReference type="Proteomes" id="UP000077519"/>
    </source>
</evidence>
<dbReference type="PROSITE" id="PS50975">
    <property type="entry name" value="ATP_GRASP"/>
    <property type="match status" value="1"/>
</dbReference>
<dbReference type="GO" id="GO:0005524">
    <property type="term" value="F:ATP binding"/>
    <property type="evidence" value="ECO:0007669"/>
    <property type="project" value="UniProtKB-UniRule"/>
</dbReference>
<dbReference type="InterPro" id="IPR013815">
    <property type="entry name" value="ATP_grasp_subdomain_1"/>
</dbReference>
<evidence type="ECO:0000256" key="1">
    <source>
        <dbReference type="ARBA" id="ARBA00010871"/>
    </source>
</evidence>
<accession>A0A177YHT4</accession>
<dbReference type="Proteomes" id="UP000077519">
    <property type="component" value="Unassembled WGS sequence"/>
</dbReference>
<comment type="caution">
    <text evidence="5">The sequence shown here is derived from an EMBL/GenBank/DDBJ whole genome shotgun (WGS) entry which is preliminary data.</text>
</comment>
<dbReference type="InterPro" id="IPR011761">
    <property type="entry name" value="ATP-grasp"/>
</dbReference>
<sequence>MTTTVLALVGSAVDRFHADLSAVYATGFLGAVSDDPQYRVHIAVVTPGGRWQFVESLDAAVDEGDLTVAQAFERIAALHIDVVIPQMFCLPGMTTYRSMFDLLSVPVLGNRPAVMAMTADKNIARAVVAAAGVSVPQGDVLRAPGATTVPFPVVVKPVDSDNSVGVDVVENGSNLDAAVREALRHSDAALVEAYVPLGREIRCGIIERDGELVCLPLEEYAVDDANPIRSRADKLDRSADGDLYLVAKNSTKAWIVDTDDPVTETVWAAARTAYVALGCRHYGLFDFRIDPDGNPWFLEAGLYCSYSPGSVIAVMASAAGISVTELFALSLRELKNERPGR</sequence>
<protein>
    <submittedName>
        <fullName evidence="5">D-alanine--D-alanine ligase</fullName>
    </submittedName>
</protein>
<evidence type="ECO:0000256" key="2">
    <source>
        <dbReference type="ARBA" id="ARBA00022598"/>
    </source>
</evidence>
<dbReference type="GO" id="GO:0046872">
    <property type="term" value="F:metal ion binding"/>
    <property type="evidence" value="ECO:0007669"/>
    <property type="project" value="InterPro"/>
</dbReference>
<dbReference type="SUPFAM" id="SSF56059">
    <property type="entry name" value="Glutathione synthetase ATP-binding domain-like"/>
    <property type="match status" value="1"/>
</dbReference>
<dbReference type="InterPro" id="IPR011095">
    <property type="entry name" value="Dala_Dala_lig_C"/>
</dbReference>
<evidence type="ECO:0000259" key="4">
    <source>
        <dbReference type="PROSITE" id="PS50975"/>
    </source>
</evidence>
<proteinExistence type="inferred from homology"/>
<dbReference type="AlphaFoldDB" id="A0A177YHT4"/>
<dbReference type="GO" id="GO:0008716">
    <property type="term" value="F:D-alanine-D-alanine ligase activity"/>
    <property type="evidence" value="ECO:0007669"/>
    <property type="project" value="InterPro"/>
</dbReference>
<dbReference type="RefSeq" id="WP_068425275.1">
    <property type="nucleotide sequence ID" value="NZ_LVHI01000012.1"/>
</dbReference>
<evidence type="ECO:0000313" key="5">
    <source>
        <dbReference type="EMBL" id="OAK54668.1"/>
    </source>
</evidence>
<dbReference type="Pfam" id="PF07478">
    <property type="entry name" value="Dala_Dala_lig_C"/>
    <property type="match status" value="1"/>
</dbReference>
<gene>
    <name evidence="5" type="ORF">A3K89_04830</name>
</gene>
<dbReference type="EMBL" id="LVHI01000012">
    <property type="protein sequence ID" value="OAK54668.1"/>
    <property type="molecule type" value="Genomic_DNA"/>
</dbReference>
<feature type="domain" description="ATP-grasp" evidence="4">
    <location>
        <begin position="125"/>
        <end position="332"/>
    </location>
</feature>